<evidence type="ECO:0000259" key="5">
    <source>
        <dbReference type="PROSITE" id="PS50893"/>
    </source>
</evidence>
<dbReference type="EMBL" id="BJYA01000002">
    <property type="protein sequence ID" value="GEN44893.1"/>
    <property type="molecule type" value="Genomic_DNA"/>
</dbReference>
<sequence length="226" mass="25003">MIQINDLEKSYKSGTEKVEVLKHVSLTVEDHSYVSIVGPSGSGKSTLLHTIGGLEPIDHGEIWVNNQAVHKLKDKQLAKLRLNEIGYIFQQFHLLPTATALENVMMPLLNVFSSKDIKEKAKESLERVGLGHRINHLPSRLSGGEQQRVAIARALVTKPSIILADEPTGNLDSETGRKIMHILEDIHVNDGVTIVLITHDESIAKRANHKIELLDGKVKVETVSKV</sequence>
<dbReference type="InterPro" id="IPR003593">
    <property type="entry name" value="AAA+_ATPase"/>
</dbReference>
<keyword evidence="2" id="KW-0813">Transport</keyword>
<dbReference type="SMART" id="SM00382">
    <property type="entry name" value="AAA"/>
    <property type="match status" value="1"/>
</dbReference>
<dbReference type="GO" id="GO:0098796">
    <property type="term" value="C:membrane protein complex"/>
    <property type="evidence" value="ECO:0007669"/>
    <property type="project" value="UniProtKB-ARBA"/>
</dbReference>
<dbReference type="GO" id="GO:0005524">
    <property type="term" value="F:ATP binding"/>
    <property type="evidence" value="ECO:0007669"/>
    <property type="project" value="UniProtKB-KW"/>
</dbReference>
<evidence type="ECO:0000256" key="1">
    <source>
        <dbReference type="ARBA" id="ARBA00005417"/>
    </source>
</evidence>
<name>A0A511W4D6_9BACI</name>
<dbReference type="PROSITE" id="PS00211">
    <property type="entry name" value="ABC_TRANSPORTER_1"/>
    <property type="match status" value="1"/>
</dbReference>
<dbReference type="Proteomes" id="UP000321440">
    <property type="component" value="Unassembled WGS sequence"/>
</dbReference>
<dbReference type="AlphaFoldDB" id="A0A511W4D6"/>
<dbReference type="Gene3D" id="3.40.50.300">
    <property type="entry name" value="P-loop containing nucleotide triphosphate hydrolases"/>
    <property type="match status" value="1"/>
</dbReference>
<evidence type="ECO:0000256" key="4">
    <source>
        <dbReference type="ARBA" id="ARBA00022840"/>
    </source>
</evidence>
<dbReference type="InterPro" id="IPR017871">
    <property type="entry name" value="ABC_transporter-like_CS"/>
</dbReference>
<protein>
    <submittedName>
        <fullName evidence="6">Peptide ABC transporter ATP-binding protein</fullName>
    </submittedName>
</protein>
<proteinExistence type="inferred from homology"/>
<dbReference type="Pfam" id="PF00005">
    <property type="entry name" value="ABC_tran"/>
    <property type="match status" value="1"/>
</dbReference>
<dbReference type="InterPro" id="IPR017911">
    <property type="entry name" value="MacB-like_ATP-bd"/>
</dbReference>
<evidence type="ECO:0000313" key="6">
    <source>
        <dbReference type="EMBL" id="GEN44893.1"/>
    </source>
</evidence>
<dbReference type="InterPro" id="IPR027417">
    <property type="entry name" value="P-loop_NTPase"/>
</dbReference>
<dbReference type="PANTHER" id="PTHR42798:SF2">
    <property type="entry name" value="ABC TRANSPORTER ATP-BINDING PROTEIN MG467-RELATED"/>
    <property type="match status" value="1"/>
</dbReference>
<evidence type="ECO:0000256" key="2">
    <source>
        <dbReference type="ARBA" id="ARBA00022448"/>
    </source>
</evidence>
<keyword evidence="7" id="KW-1185">Reference proteome</keyword>
<dbReference type="PANTHER" id="PTHR42798">
    <property type="entry name" value="LIPOPROTEIN-RELEASING SYSTEM ATP-BINDING PROTEIN LOLD"/>
    <property type="match status" value="1"/>
</dbReference>
<evidence type="ECO:0000313" key="7">
    <source>
        <dbReference type="Proteomes" id="UP000321440"/>
    </source>
</evidence>
<keyword evidence="3" id="KW-0547">Nucleotide-binding</keyword>
<comment type="caution">
    <text evidence="6">The sequence shown here is derived from an EMBL/GenBank/DDBJ whole genome shotgun (WGS) entry which is preliminary data.</text>
</comment>
<dbReference type="GO" id="GO:0016887">
    <property type="term" value="F:ATP hydrolysis activity"/>
    <property type="evidence" value="ECO:0007669"/>
    <property type="project" value="InterPro"/>
</dbReference>
<dbReference type="GO" id="GO:0022857">
    <property type="term" value="F:transmembrane transporter activity"/>
    <property type="evidence" value="ECO:0007669"/>
    <property type="project" value="UniProtKB-ARBA"/>
</dbReference>
<feature type="domain" description="ABC transporter" evidence="5">
    <location>
        <begin position="2"/>
        <end position="226"/>
    </location>
</feature>
<dbReference type="RefSeq" id="WP_146814378.1">
    <property type="nucleotide sequence ID" value="NZ_BJYA01000002.1"/>
</dbReference>
<evidence type="ECO:0000256" key="3">
    <source>
        <dbReference type="ARBA" id="ARBA00022741"/>
    </source>
</evidence>
<dbReference type="InterPro" id="IPR003439">
    <property type="entry name" value="ABC_transporter-like_ATP-bd"/>
</dbReference>
<accession>A0A511W4D6</accession>
<dbReference type="PROSITE" id="PS50893">
    <property type="entry name" value="ABC_TRANSPORTER_2"/>
    <property type="match status" value="1"/>
</dbReference>
<keyword evidence="4 6" id="KW-0067">ATP-binding</keyword>
<dbReference type="OrthoDB" id="9791546at2"/>
<gene>
    <name evidence="6" type="ORF">AHA02nite_06690</name>
</gene>
<comment type="similarity">
    <text evidence="1">Belongs to the ABC transporter superfamily.</text>
</comment>
<reference evidence="6 7" key="1">
    <citation type="submission" date="2019-07" db="EMBL/GenBank/DDBJ databases">
        <title>Whole genome shotgun sequence of Alkalibacillus haloalkaliphilus NBRC 103110.</title>
        <authorList>
            <person name="Hosoyama A."/>
            <person name="Uohara A."/>
            <person name="Ohji S."/>
            <person name="Ichikawa N."/>
        </authorList>
    </citation>
    <scope>NUCLEOTIDE SEQUENCE [LARGE SCALE GENOMIC DNA]</scope>
    <source>
        <strain evidence="6 7">NBRC 103110</strain>
    </source>
</reference>
<dbReference type="CDD" id="cd03255">
    <property type="entry name" value="ABC_MJ0796_LolCDE_FtsE"/>
    <property type="match status" value="1"/>
</dbReference>
<organism evidence="6 7">
    <name type="scientific">Alkalibacillus haloalkaliphilus</name>
    <dbReference type="NCBI Taxonomy" id="94136"/>
    <lineage>
        <taxon>Bacteria</taxon>
        <taxon>Bacillati</taxon>
        <taxon>Bacillota</taxon>
        <taxon>Bacilli</taxon>
        <taxon>Bacillales</taxon>
        <taxon>Bacillaceae</taxon>
        <taxon>Alkalibacillus</taxon>
    </lineage>
</organism>
<dbReference type="SUPFAM" id="SSF52540">
    <property type="entry name" value="P-loop containing nucleoside triphosphate hydrolases"/>
    <property type="match status" value="1"/>
</dbReference>
<dbReference type="FunFam" id="3.40.50.300:FF:000032">
    <property type="entry name" value="Export ABC transporter ATP-binding protein"/>
    <property type="match status" value="1"/>
</dbReference>